<protein>
    <submittedName>
        <fullName evidence="1">Uncharacterized protein</fullName>
    </submittedName>
</protein>
<organism evidence="1 2">
    <name type="scientific">Candidatus Methanogaster sp</name>
    <dbReference type="NCBI Taxonomy" id="3386292"/>
    <lineage>
        <taxon>Archaea</taxon>
        <taxon>Methanobacteriati</taxon>
        <taxon>Methanobacteriota</taxon>
        <taxon>Stenosarchaea group</taxon>
        <taxon>Methanomicrobia</taxon>
        <taxon>Methanosarcinales</taxon>
        <taxon>ANME-2 cluster</taxon>
        <taxon>Candidatus Methanogasteraceae</taxon>
        <taxon>Candidatus Methanogaster</taxon>
    </lineage>
</organism>
<evidence type="ECO:0000313" key="1">
    <source>
        <dbReference type="EMBL" id="PXF58457.1"/>
    </source>
</evidence>
<reference evidence="1" key="1">
    <citation type="submission" date="2018-01" db="EMBL/GenBank/DDBJ databases">
        <authorList>
            <person name="Krukenberg V."/>
        </authorList>
    </citation>
    <scope>NUCLEOTIDE SEQUENCE</scope>
    <source>
        <strain evidence="1">E20ANME2</strain>
    </source>
</reference>
<sequence length="72" mass="7883">MDTKFPDAKRSGSEIGLLISHTGIDESKSIESLTNPESKNNTFATQFVSITRLLAFGTLTHTLQVGDMFAKH</sequence>
<dbReference type="EMBL" id="PQXF01000036">
    <property type="protein sequence ID" value="PXF58457.1"/>
    <property type="molecule type" value="Genomic_DNA"/>
</dbReference>
<evidence type="ECO:0000313" key="2">
    <source>
        <dbReference type="Proteomes" id="UP000248329"/>
    </source>
</evidence>
<dbReference type="Proteomes" id="UP000248329">
    <property type="component" value="Unassembled WGS sequence"/>
</dbReference>
<comment type="caution">
    <text evidence="1">The sequence shown here is derived from an EMBL/GenBank/DDBJ whole genome shotgun (WGS) entry which is preliminary data.</text>
</comment>
<name>A0AC61KZV6_9EURY</name>
<gene>
    <name evidence="1" type="ORF">C4B59_13335</name>
</gene>
<proteinExistence type="predicted"/>
<accession>A0AC61KZV6</accession>